<proteinExistence type="inferred from homology"/>
<dbReference type="InterPro" id="IPR036935">
    <property type="entry name" value="Ribosomal_bL9_N_sf"/>
</dbReference>
<dbReference type="EMBL" id="CP058604">
    <property type="protein sequence ID" value="QLG70780.1"/>
    <property type="molecule type" value="Genomic_DNA"/>
</dbReference>
<evidence type="ECO:0000313" key="5">
    <source>
        <dbReference type="EMBL" id="QLG70780.1"/>
    </source>
</evidence>
<dbReference type="GO" id="GO:0005840">
    <property type="term" value="C:ribosome"/>
    <property type="evidence" value="ECO:0007669"/>
    <property type="project" value="UniProtKB-KW"/>
</dbReference>
<dbReference type="Gene3D" id="3.40.5.10">
    <property type="entry name" value="Ribosomal protein L9, N-terminal domain"/>
    <property type="match status" value="1"/>
</dbReference>
<evidence type="ECO:0000313" key="6">
    <source>
        <dbReference type="Proteomes" id="UP000509704"/>
    </source>
</evidence>
<dbReference type="AlphaFoldDB" id="A0A7H9AWJ5"/>
<accession>A0A7H9AWJ5</accession>
<sequence>MFKATAICGSALSKRTNKVKIQLLKDFPMFQLFKGQVVQVKPSFMRNYLHNYNGARYILKDTDIDETLLAQSREIEASKNTIDKAANLTLGGKKEMKKEAKSEVAEEKPKPKGILENDITIKDVKIPGLDL</sequence>
<evidence type="ECO:0000259" key="4">
    <source>
        <dbReference type="Pfam" id="PF01281"/>
    </source>
</evidence>
<dbReference type="OrthoDB" id="5555409at2759"/>
<dbReference type="InterPro" id="IPR020070">
    <property type="entry name" value="Ribosomal_bL9_N"/>
</dbReference>
<organism evidence="5 6">
    <name type="scientific">Zygotorulaspora mrakii</name>
    <name type="common">Zygosaccharomyces mrakii</name>
    <dbReference type="NCBI Taxonomy" id="42260"/>
    <lineage>
        <taxon>Eukaryota</taxon>
        <taxon>Fungi</taxon>
        <taxon>Dikarya</taxon>
        <taxon>Ascomycota</taxon>
        <taxon>Saccharomycotina</taxon>
        <taxon>Saccharomycetes</taxon>
        <taxon>Saccharomycetales</taxon>
        <taxon>Saccharomycetaceae</taxon>
        <taxon>Zygotorulaspora</taxon>
    </lineage>
</organism>
<keyword evidence="2" id="KW-0689">Ribosomal protein</keyword>
<protein>
    <recommendedName>
        <fullName evidence="4">Ribosomal protein L9 domain-containing protein</fullName>
    </recommendedName>
</protein>
<comment type="similarity">
    <text evidence="1">Belongs to the bacterial ribosomal protein bL9 family.</text>
</comment>
<keyword evidence="6" id="KW-1185">Reference proteome</keyword>
<dbReference type="Pfam" id="PF01281">
    <property type="entry name" value="Ribosomal_L9_N"/>
    <property type="match status" value="1"/>
</dbReference>
<name>A0A7H9AWJ5_ZYGMR</name>
<feature type="domain" description="Ribosomal protein L9" evidence="4">
    <location>
        <begin position="20"/>
        <end position="55"/>
    </location>
</feature>
<evidence type="ECO:0000256" key="1">
    <source>
        <dbReference type="ARBA" id="ARBA00010605"/>
    </source>
</evidence>
<dbReference type="GeneID" id="59234416"/>
<dbReference type="GO" id="GO:1990904">
    <property type="term" value="C:ribonucleoprotein complex"/>
    <property type="evidence" value="ECO:0007669"/>
    <property type="project" value="UniProtKB-KW"/>
</dbReference>
<reference evidence="5 6" key="1">
    <citation type="submission" date="2020-07" db="EMBL/GenBank/DDBJ databases">
        <title>The yeast mating-type switching endonuclease HO is a domesticated member of an unorthodox homing genetic element family.</title>
        <authorList>
            <person name="Coughlan A.Y."/>
            <person name="Lombardi L."/>
            <person name="Braun-Galleani S."/>
            <person name="Martos A.R."/>
            <person name="Galeote V."/>
            <person name="Bigey F."/>
            <person name="Dequin S."/>
            <person name="Byrne K.P."/>
            <person name="Wolfe K.H."/>
        </authorList>
    </citation>
    <scope>NUCLEOTIDE SEQUENCE [LARGE SCALE GENOMIC DNA]</scope>
    <source>
        <strain evidence="5 6">NRRL Y-6702</strain>
    </source>
</reference>
<dbReference type="RefSeq" id="XP_037142508.1">
    <property type="nucleotide sequence ID" value="XM_037286613.1"/>
</dbReference>
<dbReference type="Proteomes" id="UP000509704">
    <property type="component" value="Chromosome 1"/>
</dbReference>
<evidence type="ECO:0000256" key="3">
    <source>
        <dbReference type="ARBA" id="ARBA00023274"/>
    </source>
</evidence>
<gene>
    <name evidence="5" type="ORF">HG535_0A07220</name>
</gene>
<evidence type="ECO:0000256" key="2">
    <source>
        <dbReference type="ARBA" id="ARBA00022980"/>
    </source>
</evidence>
<keyword evidence="3" id="KW-0687">Ribonucleoprotein</keyword>
<dbReference type="KEGG" id="zmk:HG535_0A07220"/>